<protein>
    <submittedName>
        <fullName evidence="1">Uncharacterized protein</fullName>
    </submittedName>
</protein>
<sequence length="2065" mass="211927">MSPLSSTLPSSKGTSFGSFLAMAGIAALAFLGTSLTPPASAAIAFGAAVDSPGSIIQGGLSSMVPKPVSLFDKYLVPGLLNLTYAGVNITSPTQVVISANASLLNPFGSIALPIGVVGLSVWLDGMSLANVTTSDLTLAAGIGPLNVTATVNIADGSTSPALQTSLNNLVTSFFGGVTPSGAPPKLVIDNFSVGGYPLGLDPVTIPTQITPTGPIQPSSVPATSSQPSVIGFGGMINPAINWTLPTLNKVIFKAVTGAQLTAGVGFSWNNPLNLALDIPYISIDLGLNGTRVATIAVDALHLAAGNMSAETSVDLKFNNDPQAAVQLGAFVNDFLAGTLQQVVSIGNFTFGTKDSNTPTGILLNNLFSGLGVELPLMNVSTVAIEQLVLGYIVPYLPIDISKLSSGSGSTLMTYIQGLALSTTPGHTLLIEPKIRLPLPFELDLNIPYFALDINLDSSNLGQLFLANLVGTGSGEVDISVGIGIVFREPAPEIPPTIAKLVNGLMTGNGLDIVAGISNLAIGISPSDAVNTLNTLNFGVPISDIITGSINTGNLLGDVMSHTNITLVPNAISIKVGSLAQLTIHEAAIAVLPNNMVTAGINLDMFLGLPVVANIGYLGLQVTLDGSNLAGVGLTSGLNYGGGTVQMNAGVAISVGTGPAISSKVAALVSAIAAHQTVTSSIGISGIVIGQSSDDLINALSQVSVSLPLGSLLGGSAPSLPAGFLSGLLTQLGLSVSEFSLATIPNAGLQAGATAKFSNPIPISLSVPFIGVSGGLDNVDIVNVGLENLAMTPGVNSLKALVDLNFNNALNAQTKVATFAGELLGGQLGNTTESLTVHDLRIGASPSDYFDLLSQIYISIPSRDLLNKANVDFVMGQLGLNSTQLTSSLLSNVHIGAVSLNLNNAPVMELGTSISVSNISLNAAVNIGYFGIDLALDSHALAHVDVPSVTIATVNNLLTLTVKAFVTIQDTLEVQTDIANLVNFFMANSTVSPVNSLVISKPLVGVSTSDNIQTFALLQYPIGLPSLLLQVKAYLAQMLAGLGGLNMNSLAVSGLVVDMNSPSIINLQGGVQAKNLTLPADISISYVGVSLGLDTTPLAGVTIPTLAFTSANGSLSVNFQALVDINQGQDLSTQVAHLIGAVLHPGQVTPPTNVVIYDPVFGGDKNHLFHILSQVKVNVALAPYLQQIDTLLKGAVAGSIGISNLVVDLNSPQVIGIDAGVLIKNVGLPAEIKLNYIGTNVAINSIPLAQVDIPKFTLAPQGADLALQVHIDVSMLESPSLTNVISSVISGILSNQTLPETDLVISGTKFGASSSNFFTLLQDVVVPINVSSIISKIGGMFNGAGSLLNGLGLSGLAINLNQAPTISIDADIAVRNVSLPAQLNLGYFGLNVGIDNVPLVQVGIPKIQLGSSGGDLTIGTHIDAKLSETDASQSLVAALVNAVVAGQVPQGTIVISGIAFGSSSNNVYTFLQGVQIPIPISKIFSLVPSTGSTDATSLLSKLSLESADINMKNPPSIGADIAIALLGFQFDAQLLLNYVSINAFLDQTPLATISVPGITLSSGNNQVDFKVHSLVNLASGGDIQSKVAAIAAQVMGGSGSQNANLVVSNIAFGGGTSNVFHILDKVQVSLPLAPYIQKLTGLFGSATGGNSTAAPVFSIDQVDISAPGANDLSIAVGASIGGIGSKISVEMPYIGLQVSAGGSGFVYPMINNFQLSNGKVALTLDLPFQPAARQIIGSLSGPISQLLFSTVGTVPGSVVINSIEFGASPSQAFDIAAKIGLELQLNSVFQAAQAFLNRNPLHLNDMNTVLTATGIQATISLPGFPLPLKMNVPVALSAFYQGQAFLSIQATSLSLGQSPWALGAGIQVIQPEFSSALNGILPNVLEWKNALQDVTAGGITLGSFTALSSLIITPPSITLWSPINIPTNQLKVHLVPLSLDMAVEFTNNGPLQVDVGTVDIMIMDGDINVIEIQSLGGPIHINNGNQNGGNNLITLNSALKFNFLQFFQIIASLLNPTSFHFVFSMRTSSGQPMPWLQDALNGIPDSIFRNLLPILGKVLGNVKFTL</sequence>
<evidence type="ECO:0000313" key="1">
    <source>
        <dbReference type="EMBL" id="KAG0320658.1"/>
    </source>
</evidence>
<dbReference type="EMBL" id="JAAAIP010000273">
    <property type="protein sequence ID" value="KAG0320658.1"/>
    <property type="molecule type" value="Genomic_DNA"/>
</dbReference>
<reference evidence="1" key="1">
    <citation type="journal article" date="2020" name="Fungal Divers.">
        <title>Resolving the Mortierellaceae phylogeny through synthesis of multi-gene phylogenetics and phylogenomics.</title>
        <authorList>
            <person name="Vandepol N."/>
            <person name="Liber J."/>
            <person name="Desiro A."/>
            <person name="Na H."/>
            <person name="Kennedy M."/>
            <person name="Barry K."/>
            <person name="Grigoriev I.V."/>
            <person name="Miller A.N."/>
            <person name="O'Donnell K."/>
            <person name="Stajich J.E."/>
            <person name="Bonito G."/>
        </authorList>
    </citation>
    <scope>NUCLEOTIDE SEQUENCE</scope>
    <source>
        <strain evidence="1">REB-010B</strain>
    </source>
</reference>
<keyword evidence="2" id="KW-1185">Reference proteome</keyword>
<accession>A0A9P6UV54</accession>
<name>A0A9P6UV54_9FUNG</name>
<gene>
    <name evidence="1" type="ORF">BGZ99_004377</name>
</gene>
<dbReference type="Proteomes" id="UP000738325">
    <property type="component" value="Unassembled WGS sequence"/>
</dbReference>
<dbReference type="OrthoDB" id="5540378at2759"/>
<comment type="caution">
    <text evidence="1">The sequence shown here is derived from an EMBL/GenBank/DDBJ whole genome shotgun (WGS) entry which is preliminary data.</text>
</comment>
<evidence type="ECO:0000313" key="2">
    <source>
        <dbReference type="Proteomes" id="UP000738325"/>
    </source>
</evidence>
<proteinExistence type="predicted"/>
<organism evidence="1 2">
    <name type="scientific">Dissophora globulifera</name>
    <dbReference type="NCBI Taxonomy" id="979702"/>
    <lineage>
        <taxon>Eukaryota</taxon>
        <taxon>Fungi</taxon>
        <taxon>Fungi incertae sedis</taxon>
        <taxon>Mucoromycota</taxon>
        <taxon>Mortierellomycotina</taxon>
        <taxon>Mortierellomycetes</taxon>
        <taxon>Mortierellales</taxon>
        <taxon>Mortierellaceae</taxon>
        <taxon>Dissophora</taxon>
    </lineage>
</organism>